<keyword evidence="1 3" id="KW-0853">WD repeat</keyword>
<dbReference type="Gene3D" id="2.130.10.10">
    <property type="entry name" value="YVTN repeat-like/Quinoprotein amine dehydrogenase"/>
    <property type="match status" value="1"/>
</dbReference>
<feature type="region of interest" description="Disordered" evidence="4">
    <location>
        <begin position="37"/>
        <end position="87"/>
    </location>
</feature>
<dbReference type="KEGG" id="tasa:A1Q1_06307"/>
<dbReference type="InterPro" id="IPR001680">
    <property type="entry name" value="WD40_rpt"/>
</dbReference>
<evidence type="ECO:0000256" key="3">
    <source>
        <dbReference type="PROSITE-ProRule" id="PRU00221"/>
    </source>
</evidence>
<keyword evidence="2" id="KW-0677">Repeat</keyword>
<dbReference type="InterPro" id="IPR011047">
    <property type="entry name" value="Quinoprotein_ADH-like_sf"/>
</dbReference>
<protein>
    <submittedName>
        <fullName evidence="5">Uncharacterized protein</fullName>
    </submittedName>
</protein>
<dbReference type="HOGENOM" id="CLU_708204_0_0_1"/>
<dbReference type="PROSITE" id="PS50082">
    <property type="entry name" value="WD_REPEATS_2"/>
    <property type="match status" value="1"/>
</dbReference>
<feature type="compositionally biased region" description="Basic residues" evidence="4">
    <location>
        <begin position="57"/>
        <end position="67"/>
    </location>
</feature>
<evidence type="ECO:0000313" key="6">
    <source>
        <dbReference type="Proteomes" id="UP000002748"/>
    </source>
</evidence>
<evidence type="ECO:0000256" key="2">
    <source>
        <dbReference type="ARBA" id="ARBA00022737"/>
    </source>
</evidence>
<dbReference type="InterPro" id="IPR052254">
    <property type="entry name" value="CUL4-DDB1_E3_ligase_receptor"/>
</dbReference>
<feature type="compositionally biased region" description="Low complexity" evidence="4">
    <location>
        <begin position="68"/>
        <end position="77"/>
    </location>
</feature>
<reference evidence="5 6" key="1">
    <citation type="journal article" date="2012" name="Eukaryot. Cell">
        <title>Draft genome sequence of CBS 2479, the standard type strain of Trichosporon asahii.</title>
        <authorList>
            <person name="Yang R.Y."/>
            <person name="Li H.T."/>
            <person name="Zhu H."/>
            <person name="Zhou G.P."/>
            <person name="Wang M."/>
            <person name="Wang L."/>
        </authorList>
    </citation>
    <scope>NUCLEOTIDE SEQUENCE [LARGE SCALE GENOMIC DNA]</scope>
    <source>
        <strain evidence="6">ATCC 90039 / CBS 2479 / JCM 2466 / KCTC 7840 / NCYC 2677 / UAMH 7654</strain>
    </source>
</reference>
<name>J5TQP3_TRIAS</name>
<dbReference type="RefSeq" id="XP_014183386.1">
    <property type="nucleotide sequence ID" value="XM_014327911.1"/>
</dbReference>
<feature type="repeat" description="WD" evidence="3">
    <location>
        <begin position="318"/>
        <end position="350"/>
    </location>
</feature>
<accession>J5TQP3</accession>
<dbReference type="EMBL" id="ALBS01000032">
    <property type="protein sequence ID" value="EJT52201.1"/>
    <property type="molecule type" value="Genomic_DNA"/>
</dbReference>
<dbReference type="VEuPathDB" id="FungiDB:A1Q1_06307"/>
<sequence>MSNPGPAGPLGHLTGMYFDPDRNRYFPLAMRNLQLPLCPPATKRKRPVAAPSPPSKRTLRLPRRSHPHPSSASSSMSRGEHKLASATMQGAMEVAKCPGEGITSLKSYAGGLCVTTDHGEVILVDRSGERDWQALCSQPLLGVHFNPARSTVLAVANGNDPHAHSLRHTAYGALEAGTLDFPQRDLFAMSSFDDVTSLGSVRSVNVLTLGQTLGYARRRLPSDPLALHQASRDVLFAGLRSSAIVLEDLRVARQTSALATLPRGKAVTAVKRLADSAVPFGVLAAGLDHQLVLFDARFSRSPLRTFKGHVNVYHTNLAVTTSPDDMVVLAGGSDRRIRAWNTVTGEQILPANRHRRNVLGMDFRYNVKHVDVDEDWNVRVASAGDVLRFA</sequence>
<proteinExistence type="predicted"/>
<dbReference type="PANTHER" id="PTHR44472:SF1">
    <property type="entry name" value="DDB1 AND CUL4 ASSOCIATED FACTOR 4"/>
    <property type="match status" value="1"/>
</dbReference>
<gene>
    <name evidence="5" type="ORF">A1Q1_06307</name>
</gene>
<dbReference type="SMART" id="SM00320">
    <property type="entry name" value="WD40"/>
    <property type="match status" value="2"/>
</dbReference>
<dbReference type="SUPFAM" id="SSF50998">
    <property type="entry name" value="Quinoprotein alcohol dehydrogenase-like"/>
    <property type="match status" value="1"/>
</dbReference>
<dbReference type="GeneID" id="25989819"/>
<dbReference type="GO" id="GO:0080008">
    <property type="term" value="C:Cul4-RING E3 ubiquitin ligase complex"/>
    <property type="evidence" value="ECO:0007669"/>
    <property type="project" value="TreeGrafter"/>
</dbReference>
<dbReference type="Proteomes" id="UP000002748">
    <property type="component" value="Unassembled WGS sequence"/>
</dbReference>
<evidence type="ECO:0000256" key="4">
    <source>
        <dbReference type="SAM" id="MobiDB-lite"/>
    </source>
</evidence>
<organism evidence="5 6">
    <name type="scientific">Trichosporon asahii var. asahii (strain ATCC 90039 / CBS 2479 / JCM 2466 / KCTC 7840 / NBRC 103889/ NCYC 2677 / UAMH 7654)</name>
    <name type="common">Yeast</name>
    <dbReference type="NCBI Taxonomy" id="1186058"/>
    <lineage>
        <taxon>Eukaryota</taxon>
        <taxon>Fungi</taxon>
        <taxon>Dikarya</taxon>
        <taxon>Basidiomycota</taxon>
        <taxon>Agaricomycotina</taxon>
        <taxon>Tremellomycetes</taxon>
        <taxon>Trichosporonales</taxon>
        <taxon>Trichosporonaceae</taxon>
        <taxon>Trichosporon</taxon>
    </lineage>
</organism>
<comment type="caution">
    <text evidence="5">The sequence shown here is derived from an EMBL/GenBank/DDBJ whole genome shotgun (WGS) entry which is preliminary data.</text>
</comment>
<dbReference type="PANTHER" id="PTHR44472">
    <property type="entry name" value="DDB1- AND CUL4-ASSOCIATED FACTOR 4-RELATED"/>
    <property type="match status" value="1"/>
</dbReference>
<dbReference type="InterPro" id="IPR015943">
    <property type="entry name" value="WD40/YVTN_repeat-like_dom_sf"/>
</dbReference>
<evidence type="ECO:0000313" key="5">
    <source>
        <dbReference type="EMBL" id="EJT52201.1"/>
    </source>
</evidence>
<evidence type="ECO:0000256" key="1">
    <source>
        <dbReference type="ARBA" id="ARBA00022574"/>
    </source>
</evidence>
<dbReference type="OrthoDB" id="128867at2759"/>
<dbReference type="AlphaFoldDB" id="J5TQP3"/>